<dbReference type="CDD" id="cd11073">
    <property type="entry name" value="CYP76-like"/>
    <property type="match status" value="1"/>
</dbReference>
<dbReference type="OrthoDB" id="2789670at2759"/>
<dbReference type="RefSeq" id="XP_027082129.2">
    <property type="nucleotide sequence ID" value="XM_027226328.2"/>
</dbReference>
<dbReference type="InterPro" id="IPR002401">
    <property type="entry name" value="Cyt_P450_E_grp-I"/>
</dbReference>
<evidence type="ECO:0000256" key="1">
    <source>
        <dbReference type="ARBA" id="ARBA00010617"/>
    </source>
</evidence>
<accession>A0A6P6TUS8</accession>
<evidence type="ECO:0000256" key="8">
    <source>
        <dbReference type="RuleBase" id="RU000461"/>
    </source>
</evidence>
<keyword evidence="3 7" id="KW-0479">Metal-binding</keyword>
<dbReference type="GO" id="GO:0016705">
    <property type="term" value="F:oxidoreductase activity, acting on paired donors, with incorporation or reduction of molecular oxygen"/>
    <property type="evidence" value="ECO:0007669"/>
    <property type="project" value="InterPro"/>
</dbReference>
<keyword evidence="2 7" id="KW-0349">Heme</keyword>
<dbReference type="AlphaFoldDB" id="A0A6P6TUS8"/>
<evidence type="ECO:0000256" key="3">
    <source>
        <dbReference type="ARBA" id="ARBA00022723"/>
    </source>
</evidence>
<evidence type="ECO:0000313" key="10">
    <source>
        <dbReference type="Proteomes" id="UP001652660"/>
    </source>
</evidence>
<keyword evidence="9" id="KW-0732">Signal</keyword>
<organism evidence="10 11">
    <name type="scientific">Coffea arabica</name>
    <name type="common">Arabian coffee</name>
    <dbReference type="NCBI Taxonomy" id="13443"/>
    <lineage>
        <taxon>Eukaryota</taxon>
        <taxon>Viridiplantae</taxon>
        <taxon>Streptophyta</taxon>
        <taxon>Embryophyta</taxon>
        <taxon>Tracheophyta</taxon>
        <taxon>Spermatophyta</taxon>
        <taxon>Magnoliopsida</taxon>
        <taxon>eudicotyledons</taxon>
        <taxon>Gunneridae</taxon>
        <taxon>Pentapetalae</taxon>
        <taxon>asterids</taxon>
        <taxon>lamiids</taxon>
        <taxon>Gentianales</taxon>
        <taxon>Rubiaceae</taxon>
        <taxon>Ixoroideae</taxon>
        <taxon>Gardenieae complex</taxon>
        <taxon>Bertiereae - Coffeeae clade</taxon>
        <taxon>Coffeeae</taxon>
        <taxon>Coffea</taxon>
    </lineage>
</organism>
<dbReference type="Pfam" id="PF00067">
    <property type="entry name" value="p450"/>
    <property type="match status" value="1"/>
</dbReference>
<dbReference type="SUPFAM" id="SSF48264">
    <property type="entry name" value="Cytochrome P450"/>
    <property type="match status" value="1"/>
</dbReference>
<reference evidence="11" key="2">
    <citation type="submission" date="2025-08" db="UniProtKB">
        <authorList>
            <consortium name="RefSeq"/>
        </authorList>
    </citation>
    <scope>IDENTIFICATION</scope>
    <source>
        <tissue evidence="11">Leaves</tissue>
    </source>
</reference>
<evidence type="ECO:0000256" key="4">
    <source>
        <dbReference type="ARBA" id="ARBA00023002"/>
    </source>
</evidence>
<dbReference type="GeneID" id="113704424"/>
<dbReference type="PROSITE" id="PS00086">
    <property type="entry name" value="CYTOCHROME_P450"/>
    <property type="match status" value="1"/>
</dbReference>
<keyword evidence="4 8" id="KW-0560">Oxidoreductase</keyword>
<proteinExistence type="inferred from homology"/>
<dbReference type="InterPro" id="IPR017972">
    <property type="entry name" value="Cyt_P450_CS"/>
</dbReference>
<keyword evidence="10" id="KW-1185">Reference proteome</keyword>
<dbReference type="InterPro" id="IPR036396">
    <property type="entry name" value="Cyt_P450_sf"/>
</dbReference>
<dbReference type="GO" id="GO:0020037">
    <property type="term" value="F:heme binding"/>
    <property type="evidence" value="ECO:0007669"/>
    <property type="project" value="InterPro"/>
</dbReference>
<keyword evidence="5 7" id="KW-0408">Iron</keyword>
<evidence type="ECO:0000256" key="6">
    <source>
        <dbReference type="ARBA" id="ARBA00023033"/>
    </source>
</evidence>
<dbReference type="PRINTS" id="PR00385">
    <property type="entry name" value="P450"/>
</dbReference>
<dbReference type="PANTHER" id="PTHR47950">
    <property type="entry name" value="CYTOCHROME P450, FAMILY 76, SUBFAMILY C, POLYPEPTIDE 5-RELATED"/>
    <property type="match status" value="1"/>
</dbReference>
<sequence>MELHILLFCISLFLFIMKPFFHGSSSRKTPPGPKGLPIIGSLLELGPRPNQSLAALAKIHGPIMTLKLGSITTIVASSPEAAKEILQKQEQVFSDRTVPCVVTAQPYHKTSLAWAPGDQRWRSYRRICATQMFTNQRLDLLQPLRHKKVEDLMLYFKKHSDSTAPVDIGRASFATALNVISSTMFSIDIVDLDSENAQEFKDLILGITHNAGKPNLSDYFPLIKPLDLQGVKQNIRPFYQRLNEIFDDLIFKRLEARKSGESRKDDFLDVLLDQCEEEGSGFNHETIKSLSTDFFIAGSDTNAISVEWAMAELLRKPEAMQKARDEIIQKIGFKRLVQDSDIDQLPYLQAVVKETMRLHPPTPLLIPYKANKDTQVFGFNVPKDSQVLVNAWAIGRDPSYWENPASFSPERFLGSCLDFKGRDFEYIPFGAGRRICPGIPLAIRMVSLMLASCIQAFRWRLPEGIAPEKLDMEEQFGLTLRKAVPLCVIPILEEKQKF</sequence>
<reference evidence="10" key="1">
    <citation type="journal article" date="2025" name="Foods">
        <title>Unveiling the Microbial Signatures of Arabica Coffee Cherries: Insights into Ripeness Specific Diversity, Functional Traits, and Implications for Quality and Safety.</title>
        <authorList>
            <consortium name="RefSeq"/>
            <person name="Tenea G.N."/>
            <person name="Cifuentes V."/>
            <person name="Reyes P."/>
            <person name="Cevallos-Vallejos M."/>
        </authorList>
    </citation>
    <scope>NUCLEOTIDE SEQUENCE [LARGE SCALE GENOMIC DNA]</scope>
</reference>
<evidence type="ECO:0000256" key="7">
    <source>
        <dbReference type="PIRSR" id="PIRSR602401-1"/>
    </source>
</evidence>
<protein>
    <submittedName>
        <fullName evidence="11">Geraniol 8-hydroxylase-like</fullName>
    </submittedName>
</protein>
<dbReference type="PRINTS" id="PR00463">
    <property type="entry name" value="EP450I"/>
</dbReference>
<evidence type="ECO:0000313" key="11">
    <source>
        <dbReference type="RefSeq" id="XP_027082129.2"/>
    </source>
</evidence>
<comment type="similarity">
    <text evidence="1 8">Belongs to the cytochrome P450 family.</text>
</comment>
<evidence type="ECO:0000256" key="2">
    <source>
        <dbReference type="ARBA" id="ARBA00022617"/>
    </source>
</evidence>
<gene>
    <name evidence="11" type="primary">LOC113704424</name>
</gene>
<dbReference type="GO" id="GO:0004497">
    <property type="term" value="F:monooxygenase activity"/>
    <property type="evidence" value="ECO:0007669"/>
    <property type="project" value="UniProtKB-KW"/>
</dbReference>
<feature type="chain" id="PRO_5046573897" evidence="9">
    <location>
        <begin position="24"/>
        <end position="498"/>
    </location>
</feature>
<feature type="binding site" description="axial binding residue" evidence="7">
    <location>
        <position position="436"/>
    </location>
    <ligand>
        <name>heme</name>
        <dbReference type="ChEBI" id="CHEBI:30413"/>
    </ligand>
    <ligandPart>
        <name>Fe</name>
        <dbReference type="ChEBI" id="CHEBI:18248"/>
    </ligandPart>
</feature>
<dbReference type="InterPro" id="IPR001128">
    <property type="entry name" value="Cyt_P450"/>
</dbReference>
<dbReference type="PANTHER" id="PTHR47950:SF44">
    <property type="entry name" value="CYTOCHROME P450, FAMILY 76, SUBFAMILY C, POLYPEPTIDE 5-RELATED"/>
    <property type="match status" value="1"/>
</dbReference>
<dbReference type="GO" id="GO:0005506">
    <property type="term" value="F:iron ion binding"/>
    <property type="evidence" value="ECO:0007669"/>
    <property type="project" value="InterPro"/>
</dbReference>
<dbReference type="Gene3D" id="1.10.630.10">
    <property type="entry name" value="Cytochrome P450"/>
    <property type="match status" value="1"/>
</dbReference>
<name>A0A6P6TUS8_COFAR</name>
<comment type="cofactor">
    <cofactor evidence="7">
        <name>heme</name>
        <dbReference type="ChEBI" id="CHEBI:30413"/>
    </cofactor>
</comment>
<keyword evidence="6 8" id="KW-0503">Monooxygenase</keyword>
<feature type="signal peptide" evidence="9">
    <location>
        <begin position="1"/>
        <end position="23"/>
    </location>
</feature>
<dbReference type="Proteomes" id="UP001652660">
    <property type="component" value="Chromosome 8e"/>
</dbReference>
<evidence type="ECO:0000256" key="9">
    <source>
        <dbReference type="SAM" id="SignalP"/>
    </source>
</evidence>
<evidence type="ECO:0000256" key="5">
    <source>
        <dbReference type="ARBA" id="ARBA00023004"/>
    </source>
</evidence>